<reference evidence="2 3" key="1">
    <citation type="submission" date="2020-07" db="EMBL/GenBank/DDBJ databases">
        <authorList>
            <person name="Zhuang K."/>
            <person name="Ran Y."/>
        </authorList>
    </citation>
    <scope>NUCLEOTIDE SEQUENCE [LARGE SCALE GENOMIC DNA]</scope>
    <source>
        <strain evidence="2 3">WCH-YHL-001</strain>
    </source>
</reference>
<dbReference type="SMART" id="SM00054">
    <property type="entry name" value="EFh"/>
    <property type="match status" value="2"/>
</dbReference>
<gene>
    <name evidence="2" type="ORF">H0264_22635</name>
</gene>
<feature type="domain" description="EF-hand" evidence="1">
    <location>
        <begin position="4"/>
        <end position="39"/>
    </location>
</feature>
<dbReference type="RefSeq" id="WP_181579395.1">
    <property type="nucleotide sequence ID" value="NZ_CP059399.1"/>
</dbReference>
<accession>A0A7D6ZED7</accession>
<dbReference type="InterPro" id="IPR011992">
    <property type="entry name" value="EF-hand-dom_pair"/>
</dbReference>
<dbReference type="Pfam" id="PF13499">
    <property type="entry name" value="EF-hand_7"/>
    <property type="match status" value="1"/>
</dbReference>
<proteinExistence type="predicted"/>
<dbReference type="Gene3D" id="1.10.238.10">
    <property type="entry name" value="EF-hand"/>
    <property type="match status" value="1"/>
</dbReference>
<dbReference type="PROSITE" id="PS00018">
    <property type="entry name" value="EF_HAND_1"/>
    <property type="match status" value="2"/>
</dbReference>
<sequence length="72" mass="7704">MGGFTVAEAKAVFAKVDANSDGYITLEEYVHAVEAFGFSTESAEKAAKSILEKADLNGDKKISLEEFLTLVS</sequence>
<protein>
    <submittedName>
        <fullName evidence="2">EF-hand domain-containing protein</fullName>
    </submittedName>
</protein>
<dbReference type="GO" id="GO:0005509">
    <property type="term" value="F:calcium ion binding"/>
    <property type="evidence" value="ECO:0007669"/>
    <property type="project" value="InterPro"/>
</dbReference>
<evidence type="ECO:0000313" key="2">
    <source>
        <dbReference type="EMBL" id="QLY28187.1"/>
    </source>
</evidence>
<dbReference type="Proteomes" id="UP000515512">
    <property type="component" value="Chromosome"/>
</dbReference>
<dbReference type="AlphaFoldDB" id="A0A7D6ZED7"/>
<dbReference type="KEGG" id="nhu:H0264_22635"/>
<dbReference type="SUPFAM" id="SSF47473">
    <property type="entry name" value="EF-hand"/>
    <property type="match status" value="1"/>
</dbReference>
<organism evidence="2 3">
    <name type="scientific">Nocardia huaxiensis</name>
    <dbReference type="NCBI Taxonomy" id="2755382"/>
    <lineage>
        <taxon>Bacteria</taxon>
        <taxon>Bacillati</taxon>
        <taxon>Actinomycetota</taxon>
        <taxon>Actinomycetes</taxon>
        <taxon>Mycobacteriales</taxon>
        <taxon>Nocardiaceae</taxon>
        <taxon>Nocardia</taxon>
    </lineage>
</organism>
<evidence type="ECO:0000259" key="1">
    <source>
        <dbReference type="PROSITE" id="PS50222"/>
    </source>
</evidence>
<dbReference type="InterPro" id="IPR018247">
    <property type="entry name" value="EF_Hand_1_Ca_BS"/>
</dbReference>
<dbReference type="CDD" id="cd00051">
    <property type="entry name" value="EFh"/>
    <property type="match status" value="1"/>
</dbReference>
<name>A0A7D6ZED7_9NOCA</name>
<dbReference type="PROSITE" id="PS50222">
    <property type="entry name" value="EF_HAND_2"/>
    <property type="match status" value="2"/>
</dbReference>
<feature type="domain" description="EF-hand" evidence="1">
    <location>
        <begin position="42"/>
        <end position="72"/>
    </location>
</feature>
<dbReference type="EMBL" id="CP059399">
    <property type="protein sequence ID" value="QLY28187.1"/>
    <property type="molecule type" value="Genomic_DNA"/>
</dbReference>
<evidence type="ECO:0000313" key="3">
    <source>
        <dbReference type="Proteomes" id="UP000515512"/>
    </source>
</evidence>
<keyword evidence="3" id="KW-1185">Reference proteome</keyword>
<dbReference type="InterPro" id="IPR002048">
    <property type="entry name" value="EF_hand_dom"/>
</dbReference>